<feature type="region of interest" description="Disordered" evidence="1">
    <location>
        <begin position="1"/>
        <end position="22"/>
    </location>
</feature>
<feature type="compositionally biased region" description="Low complexity" evidence="1">
    <location>
        <begin position="417"/>
        <end position="426"/>
    </location>
</feature>
<reference evidence="2 3" key="1">
    <citation type="journal article" date="2016" name="Mol. Biol. Evol.">
        <title>Comparative Genomics of Early-Diverging Mushroom-Forming Fungi Provides Insights into the Origins of Lignocellulose Decay Capabilities.</title>
        <authorList>
            <person name="Nagy L.G."/>
            <person name="Riley R."/>
            <person name="Tritt A."/>
            <person name="Adam C."/>
            <person name="Daum C."/>
            <person name="Floudas D."/>
            <person name="Sun H."/>
            <person name="Yadav J.S."/>
            <person name="Pangilinan J."/>
            <person name="Larsson K.H."/>
            <person name="Matsuura K."/>
            <person name="Barry K."/>
            <person name="Labutti K."/>
            <person name="Kuo R."/>
            <person name="Ohm R.A."/>
            <person name="Bhattacharya S.S."/>
            <person name="Shirouzu T."/>
            <person name="Yoshinaga Y."/>
            <person name="Martin F.M."/>
            <person name="Grigoriev I.V."/>
            <person name="Hibbett D.S."/>
        </authorList>
    </citation>
    <scope>NUCLEOTIDE SEQUENCE [LARGE SCALE GENOMIC DNA]</scope>
    <source>
        <strain evidence="2 3">HHB12029</strain>
    </source>
</reference>
<gene>
    <name evidence="2" type="ORF">EXIGLDRAFT_695324</name>
</gene>
<accession>A0A165FZU1</accession>
<evidence type="ECO:0000313" key="2">
    <source>
        <dbReference type="EMBL" id="KZV89775.1"/>
    </source>
</evidence>
<keyword evidence="3" id="KW-1185">Reference proteome</keyword>
<evidence type="ECO:0000256" key="1">
    <source>
        <dbReference type="SAM" id="MobiDB-lite"/>
    </source>
</evidence>
<protein>
    <submittedName>
        <fullName evidence="2">Uncharacterized protein</fullName>
    </submittedName>
</protein>
<dbReference type="InParanoid" id="A0A165FZU1"/>
<dbReference type="EMBL" id="KV426064">
    <property type="protein sequence ID" value="KZV89775.1"/>
    <property type="molecule type" value="Genomic_DNA"/>
</dbReference>
<evidence type="ECO:0000313" key="3">
    <source>
        <dbReference type="Proteomes" id="UP000077266"/>
    </source>
</evidence>
<name>A0A165FZU1_EXIGL</name>
<proteinExistence type="predicted"/>
<organism evidence="2 3">
    <name type="scientific">Exidia glandulosa HHB12029</name>
    <dbReference type="NCBI Taxonomy" id="1314781"/>
    <lineage>
        <taxon>Eukaryota</taxon>
        <taxon>Fungi</taxon>
        <taxon>Dikarya</taxon>
        <taxon>Basidiomycota</taxon>
        <taxon>Agaricomycotina</taxon>
        <taxon>Agaricomycetes</taxon>
        <taxon>Auriculariales</taxon>
        <taxon>Exidiaceae</taxon>
        <taxon>Exidia</taxon>
    </lineage>
</organism>
<sequence length="949" mass="106027">MTLCTGAGSELDPEPDGERPPRAPAVVIQKRPMSQIRCSSFSKSATCPDAGLQTQCVCSHKYFAHKPLSAPSQPTAPLPQNLAAARITSFAASMIPVAPAHQGGRQEHYTRSGVSDAVSGYRYTATAIPQSTPKTKTSRKLADPKVANYTAIHLDQSNFPQFPDVPVVEIPGDSLDQFLSTARTYHLSFSLSVTVGTKSGAATQSDLQAQLAQYFHQNDLRFAHPDVIPDVEPPVVPHSQDWVVLRPKKMRRVDKYEFTVVDTPLASMNNTFLKAMTGKLTEPGRDGRGILFLAPLKTYLFGTLPRLPDLPPAVMHALPAHAAHHCFAWRALVALHNSMSQTLPSSTSCRGWFLWLTWWTTNFANRPSFPIFFSIACGCWRFRNISHEQCGPHRAPSAMCSDVASSPPQGSPVDGMSIPRSRSASPSRHEHIDLTIDSPSPESRPEVKDYDYSCAHSVAARARLHRTFKEHVTLDLCQGKAPRPFRLLTLKERPSYGALFEKLFLDLSASDSGKVRLKLEDAILIHHCSWSGLLSSNGYDWSAIEYVHERSNGPGIEHAFQTGTIDYILERESHWRTIGRYIVPVFDPMGCSATRLAEFRAHGAIFAWTLGRSHVLPSISPFMILAMVSSDPYVVTDLELVRFLDPELYEILKFWPSSSSEPIPPLANSPPALALFHEHLTMFDQPVEKLNQRSPADHRRCTLGLFTKILLGWNFLLTAPAEWDAFKHGFSKTFHPNREESLLTSFPTDHHELKQTVISLIPLSPTIEAFRRSLTHTTILSPLKDMELKERTLDLLLRYLARPGNPTNLPPDTIERLEKSPALRVVDQDPSLLRPHLLAVACFAVPYFPTPKHRIALSPQKVTACQIDQGETGEEYAARIEKYSKYLEGNGCPWTFHTCQGYIDIHVGRHYRQLVNESWKSKDDDNDSAFDLFMHVSLAALKLHDFTLA</sequence>
<feature type="region of interest" description="Disordered" evidence="1">
    <location>
        <begin position="398"/>
        <end position="447"/>
    </location>
</feature>
<dbReference type="Proteomes" id="UP000077266">
    <property type="component" value="Unassembled WGS sequence"/>
</dbReference>
<dbReference type="AlphaFoldDB" id="A0A165FZU1"/>